<protein>
    <submittedName>
        <fullName evidence="1">Uncharacterized protein</fullName>
    </submittedName>
</protein>
<dbReference type="Proteomes" id="UP001465447">
    <property type="component" value="Chromosome"/>
</dbReference>
<accession>A0AAU6RJT0</accession>
<sequence>MRLRCSALNYNRIMETNNDEQTLLRLLRYITIYLDELQFVSHDTVRLVDVSPLPEQ</sequence>
<dbReference type="KEGG" id="mpsh:QA539_09755"/>
<dbReference type="EMBL" id="CP124591">
    <property type="protein sequence ID" value="WZE70758.1"/>
    <property type="molecule type" value="Genomic_DNA"/>
</dbReference>
<dbReference type="AlphaFoldDB" id="A0AAU6RJT0"/>
<reference evidence="1 2" key="1">
    <citation type="submission" date="2023-04" db="EMBL/GenBank/DDBJ databases">
        <title>Macrococci isolated from food, foodproducing animals, and human clinical materials.</title>
        <authorList>
            <person name="Maslanova I."/>
            <person name="Svec P."/>
            <person name="Sedlacek I."/>
            <person name="Novakova D."/>
            <person name="Keller J.E."/>
            <person name="Schwendener S."/>
            <person name="Finstrlova A."/>
            <person name="Botka T."/>
            <person name="Kovarovic V."/>
            <person name="Petras P."/>
            <person name="Perreten V."/>
            <person name="Pantucek R."/>
        </authorList>
    </citation>
    <scope>NUCLEOTIDE SEQUENCE [LARGE SCALE GENOMIC DNA]</scope>
    <source>
        <strain evidence="1 2">CCM 8659</strain>
    </source>
</reference>
<evidence type="ECO:0000313" key="2">
    <source>
        <dbReference type="Proteomes" id="UP001465447"/>
    </source>
</evidence>
<evidence type="ECO:0000313" key="1">
    <source>
        <dbReference type="EMBL" id="WZE70758.1"/>
    </source>
</evidence>
<keyword evidence="2" id="KW-1185">Reference proteome</keyword>
<name>A0AAU6RJT0_9STAP</name>
<organism evidence="1 2">
    <name type="scientific">Macrococcus psychrotolerans</name>
    <dbReference type="NCBI Taxonomy" id="3039389"/>
    <lineage>
        <taxon>Bacteria</taxon>
        <taxon>Bacillati</taxon>
        <taxon>Bacillota</taxon>
        <taxon>Bacilli</taxon>
        <taxon>Bacillales</taxon>
        <taxon>Staphylococcaceae</taxon>
        <taxon>Macrococcus</taxon>
    </lineage>
</organism>
<proteinExistence type="predicted"/>
<gene>
    <name evidence="1" type="ORF">QA539_09755</name>
</gene>
<dbReference type="RefSeq" id="WP_219493250.1">
    <property type="nucleotide sequence ID" value="NZ_CP124591.1"/>
</dbReference>